<evidence type="ECO:0000313" key="6">
    <source>
        <dbReference type="EMBL" id="CAK9073457.1"/>
    </source>
</evidence>
<organism evidence="6 7">
    <name type="scientific">Durusdinium trenchii</name>
    <dbReference type="NCBI Taxonomy" id="1381693"/>
    <lineage>
        <taxon>Eukaryota</taxon>
        <taxon>Sar</taxon>
        <taxon>Alveolata</taxon>
        <taxon>Dinophyceae</taxon>
        <taxon>Suessiales</taxon>
        <taxon>Symbiodiniaceae</taxon>
        <taxon>Durusdinium</taxon>
    </lineage>
</organism>
<dbReference type="EMBL" id="CAXAMM010034858">
    <property type="protein sequence ID" value="CAK9073457.1"/>
    <property type="molecule type" value="Genomic_DNA"/>
</dbReference>
<dbReference type="InterPro" id="IPR018108">
    <property type="entry name" value="MCP_transmembrane"/>
</dbReference>
<dbReference type="Proteomes" id="UP001642464">
    <property type="component" value="Unassembled WGS sequence"/>
</dbReference>
<keyword evidence="3 4" id="KW-0472">Membrane</keyword>
<dbReference type="Pfam" id="PF00153">
    <property type="entry name" value="Mito_carr"/>
    <property type="match status" value="1"/>
</dbReference>
<accession>A0ABP0PEJ3</accession>
<dbReference type="Gene3D" id="1.50.40.10">
    <property type="entry name" value="Mitochondrial carrier domain"/>
    <property type="match status" value="1"/>
</dbReference>
<evidence type="ECO:0000256" key="1">
    <source>
        <dbReference type="ARBA" id="ARBA00004141"/>
    </source>
</evidence>
<sequence length="137" mass="15092">MQQRAMTCAAISGVCAAGSALVTQPFDVVKTRMQIHCMVTSDAKSGYRYFKVARVGKTFRETMAMAGWRGLWVGSMARVVQMGLSGLLIGPLFEYAELLSNDADRPLRHPLILGEDPGRTIVHPRSTRDMFIEVKTG</sequence>
<gene>
    <name evidence="6" type="ORF">SCF082_LOCUS35961</name>
</gene>
<keyword evidence="5" id="KW-0813">Transport</keyword>
<evidence type="ECO:0000256" key="5">
    <source>
        <dbReference type="RuleBase" id="RU000488"/>
    </source>
</evidence>
<dbReference type="InterPro" id="IPR023395">
    <property type="entry name" value="MCP_dom_sf"/>
</dbReference>
<reference evidence="6 7" key="1">
    <citation type="submission" date="2024-02" db="EMBL/GenBank/DDBJ databases">
        <authorList>
            <person name="Chen Y."/>
            <person name="Shah S."/>
            <person name="Dougan E. K."/>
            <person name="Thang M."/>
            <person name="Chan C."/>
        </authorList>
    </citation>
    <scope>NUCLEOTIDE SEQUENCE [LARGE SCALE GENOMIC DNA]</scope>
</reference>
<evidence type="ECO:0000256" key="3">
    <source>
        <dbReference type="ARBA" id="ARBA00023136"/>
    </source>
</evidence>
<comment type="similarity">
    <text evidence="5">Belongs to the mitochondrial carrier (TC 2.A.29) family.</text>
</comment>
<evidence type="ECO:0000313" key="7">
    <source>
        <dbReference type="Proteomes" id="UP001642464"/>
    </source>
</evidence>
<comment type="subcellular location">
    <subcellularLocation>
        <location evidence="1">Membrane</location>
        <topology evidence="1">Multi-pass membrane protein</topology>
    </subcellularLocation>
</comment>
<evidence type="ECO:0000256" key="4">
    <source>
        <dbReference type="PROSITE-ProRule" id="PRU00282"/>
    </source>
</evidence>
<protein>
    <submittedName>
        <fullName evidence="6">Uncharacterized protein</fullName>
    </submittedName>
</protein>
<proteinExistence type="inferred from homology"/>
<dbReference type="PANTHER" id="PTHR46080:SF18">
    <property type="entry name" value="MITOCHONDRIAL SUBSTRATE CARRIER FAMILY PROTEIN J"/>
    <property type="match status" value="1"/>
</dbReference>
<feature type="repeat" description="Solcar" evidence="4">
    <location>
        <begin position="4"/>
        <end position="99"/>
    </location>
</feature>
<name>A0ABP0PEJ3_9DINO</name>
<dbReference type="PROSITE" id="PS50920">
    <property type="entry name" value="SOLCAR"/>
    <property type="match status" value="1"/>
</dbReference>
<comment type="caution">
    <text evidence="6">The sequence shown here is derived from an EMBL/GenBank/DDBJ whole genome shotgun (WGS) entry which is preliminary data.</text>
</comment>
<dbReference type="PANTHER" id="PTHR46080">
    <property type="entry name" value="MITOCHONDRIAL SUBSTRATE CARRIER FAMILY PROTEIN J"/>
    <property type="match status" value="1"/>
</dbReference>
<evidence type="ECO:0000256" key="2">
    <source>
        <dbReference type="ARBA" id="ARBA00022692"/>
    </source>
</evidence>
<dbReference type="SUPFAM" id="SSF103506">
    <property type="entry name" value="Mitochondrial carrier"/>
    <property type="match status" value="1"/>
</dbReference>
<keyword evidence="2 4" id="KW-0812">Transmembrane</keyword>
<keyword evidence="7" id="KW-1185">Reference proteome</keyword>